<keyword evidence="1" id="KW-0479">Metal-binding</keyword>
<evidence type="ECO:0000256" key="6">
    <source>
        <dbReference type="SAM" id="Coils"/>
    </source>
</evidence>
<comment type="caution">
    <text evidence="8">The sequence shown here is derived from an EMBL/GenBank/DDBJ whole genome shotgun (WGS) entry which is preliminary data.</text>
</comment>
<dbReference type="Pfam" id="PF05485">
    <property type="entry name" value="THAP"/>
    <property type="match status" value="1"/>
</dbReference>
<dbReference type="InterPro" id="IPR052224">
    <property type="entry name" value="THAP_domain_protein"/>
</dbReference>
<dbReference type="SUPFAM" id="SSF57716">
    <property type="entry name" value="Glucocorticoid receptor-like (DNA-binding domain)"/>
    <property type="match status" value="1"/>
</dbReference>
<keyword evidence="6" id="KW-0175">Coiled coil</keyword>
<sequence length="283" mass="33253">MASKAKGGSCCAVASCINYSGKVKNLGRDISFHRFPKNLERKKKWILKCRRKDDWNPNSSYICSEHFTAEDYVRDLKAELLGYTPKVRYLKSDTIPSLNLPVDHTQTDKVSTSTLNRRNRMELRLKKQVHNEIIASAINSDVQSSSNISTIDLKDEPTQSINYKYLYDELFQEHEKVKKELVLLKEADVTYRTINENLRFQIKQLEKNLNAVNLQPKSYCHQCSVKINWTLEEEKYKPVVQTYVKQRIVIRMKYLNHQTNILNKKRKAKLQLQRLQKLIRLMT</sequence>
<evidence type="ECO:0000313" key="8">
    <source>
        <dbReference type="EMBL" id="KAF0761216.1"/>
    </source>
</evidence>
<name>A0A6G0YTW9_APHCR</name>
<dbReference type="SMART" id="SM00692">
    <property type="entry name" value="DM3"/>
    <property type="match status" value="1"/>
</dbReference>
<dbReference type="PROSITE" id="PS50950">
    <property type="entry name" value="ZF_THAP"/>
    <property type="match status" value="1"/>
</dbReference>
<keyword evidence="9" id="KW-1185">Reference proteome</keyword>
<dbReference type="InterPro" id="IPR006612">
    <property type="entry name" value="THAP_Znf"/>
</dbReference>
<dbReference type="Gene3D" id="6.20.210.20">
    <property type="entry name" value="THAP domain"/>
    <property type="match status" value="1"/>
</dbReference>
<evidence type="ECO:0000256" key="3">
    <source>
        <dbReference type="ARBA" id="ARBA00022833"/>
    </source>
</evidence>
<dbReference type="SMART" id="SM00980">
    <property type="entry name" value="THAP"/>
    <property type="match status" value="1"/>
</dbReference>
<dbReference type="OrthoDB" id="6621212at2759"/>
<dbReference type="GO" id="GO:0008270">
    <property type="term" value="F:zinc ion binding"/>
    <property type="evidence" value="ECO:0007669"/>
    <property type="project" value="UniProtKB-KW"/>
</dbReference>
<feature type="coiled-coil region" evidence="6">
    <location>
        <begin position="167"/>
        <end position="215"/>
    </location>
</feature>
<evidence type="ECO:0000259" key="7">
    <source>
        <dbReference type="PROSITE" id="PS50950"/>
    </source>
</evidence>
<evidence type="ECO:0000256" key="4">
    <source>
        <dbReference type="ARBA" id="ARBA00023125"/>
    </source>
</evidence>
<dbReference type="EMBL" id="VUJU01002463">
    <property type="protein sequence ID" value="KAF0761216.1"/>
    <property type="molecule type" value="Genomic_DNA"/>
</dbReference>
<dbReference type="GO" id="GO:0003677">
    <property type="term" value="F:DNA binding"/>
    <property type="evidence" value="ECO:0007669"/>
    <property type="project" value="UniProtKB-UniRule"/>
</dbReference>
<reference evidence="8 9" key="1">
    <citation type="submission" date="2019-08" db="EMBL/GenBank/DDBJ databases">
        <title>Whole genome of Aphis craccivora.</title>
        <authorList>
            <person name="Voronova N.V."/>
            <person name="Shulinski R.S."/>
            <person name="Bandarenka Y.V."/>
            <person name="Zhorov D.G."/>
            <person name="Warner D."/>
        </authorList>
    </citation>
    <scope>NUCLEOTIDE SEQUENCE [LARGE SCALE GENOMIC DNA]</scope>
    <source>
        <strain evidence="8">180601</strain>
        <tissue evidence="8">Whole Body</tissue>
    </source>
</reference>
<dbReference type="PANTHER" id="PTHR46927">
    <property type="entry name" value="AGAP005574-PA"/>
    <property type="match status" value="1"/>
</dbReference>
<keyword evidence="4 5" id="KW-0238">DNA-binding</keyword>
<evidence type="ECO:0000256" key="5">
    <source>
        <dbReference type="PROSITE-ProRule" id="PRU00309"/>
    </source>
</evidence>
<feature type="domain" description="THAP-type" evidence="7">
    <location>
        <begin position="1"/>
        <end position="99"/>
    </location>
</feature>
<dbReference type="Proteomes" id="UP000478052">
    <property type="component" value="Unassembled WGS sequence"/>
</dbReference>
<evidence type="ECO:0000313" key="9">
    <source>
        <dbReference type="Proteomes" id="UP000478052"/>
    </source>
</evidence>
<dbReference type="PANTHER" id="PTHR46927:SF3">
    <property type="entry name" value="THAP-TYPE DOMAIN-CONTAINING PROTEIN"/>
    <property type="match status" value="1"/>
</dbReference>
<keyword evidence="3" id="KW-0862">Zinc</keyword>
<dbReference type="AlphaFoldDB" id="A0A6G0YTW9"/>
<organism evidence="8 9">
    <name type="scientific">Aphis craccivora</name>
    <name type="common">Cowpea aphid</name>
    <dbReference type="NCBI Taxonomy" id="307492"/>
    <lineage>
        <taxon>Eukaryota</taxon>
        <taxon>Metazoa</taxon>
        <taxon>Ecdysozoa</taxon>
        <taxon>Arthropoda</taxon>
        <taxon>Hexapoda</taxon>
        <taxon>Insecta</taxon>
        <taxon>Pterygota</taxon>
        <taxon>Neoptera</taxon>
        <taxon>Paraneoptera</taxon>
        <taxon>Hemiptera</taxon>
        <taxon>Sternorrhyncha</taxon>
        <taxon>Aphidomorpha</taxon>
        <taxon>Aphidoidea</taxon>
        <taxon>Aphididae</taxon>
        <taxon>Aphidini</taxon>
        <taxon>Aphis</taxon>
        <taxon>Aphis</taxon>
    </lineage>
</organism>
<evidence type="ECO:0000256" key="2">
    <source>
        <dbReference type="ARBA" id="ARBA00022771"/>
    </source>
</evidence>
<protein>
    <submittedName>
        <fullName evidence="8">THAP domain-containing protein 1-like</fullName>
    </submittedName>
</protein>
<dbReference type="InterPro" id="IPR038441">
    <property type="entry name" value="THAP_Znf_sf"/>
</dbReference>
<evidence type="ECO:0000256" key="1">
    <source>
        <dbReference type="ARBA" id="ARBA00022723"/>
    </source>
</evidence>
<accession>A0A6G0YTW9</accession>
<proteinExistence type="predicted"/>
<gene>
    <name evidence="8" type="ORF">FWK35_00009461</name>
</gene>
<keyword evidence="2 5" id="KW-0863">Zinc-finger</keyword>